<accession>A0A8J3FHZ3</accession>
<dbReference type="Proteomes" id="UP000662200">
    <property type="component" value="Unassembled WGS sequence"/>
</dbReference>
<dbReference type="Pfam" id="PF14530">
    <property type="entry name" value="DUF4439"/>
    <property type="match status" value="1"/>
</dbReference>
<dbReference type="SUPFAM" id="SSF47240">
    <property type="entry name" value="Ferritin-like"/>
    <property type="match status" value="1"/>
</dbReference>
<dbReference type="RefSeq" id="WP_189114021.1">
    <property type="nucleotide sequence ID" value="NZ_BMQC01000006.1"/>
</dbReference>
<dbReference type="InterPro" id="IPR012347">
    <property type="entry name" value="Ferritin-like"/>
</dbReference>
<dbReference type="EMBL" id="BMQC01000006">
    <property type="protein sequence ID" value="GGK27844.1"/>
    <property type="molecule type" value="Genomic_DNA"/>
</dbReference>
<dbReference type="InterPro" id="IPR009078">
    <property type="entry name" value="Ferritin-like_SF"/>
</dbReference>
<comment type="caution">
    <text evidence="2">The sequence shown here is derived from an EMBL/GenBank/DDBJ whole genome shotgun (WGS) entry which is preliminary data.</text>
</comment>
<evidence type="ECO:0000313" key="3">
    <source>
        <dbReference type="Proteomes" id="UP000662200"/>
    </source>
</evidence>
<reference evidence="2" key="1">
    <citation type="journal article" date="2014" name="Int. J. Syst. Evol. Microbiol.">
        <title>Complete genome sequence of Corynebacterium casei LMG S-19264T (=DSM 44701T), isolated from a smear-ripened cheese.</title>
        <authorList>
            <consortium name="US DOE Joint Genome Institute (JGI-PGF)"/>
            <person name="Walter F."/>
            <person name="Albersmeier A."/>
            <person name="Kalinowski J."/>
            <person name="Ruckert C."/>
        </authorList>
    </citation>
    <scope>NUCLEOTIDE SEQUENCE</scope>
    <source>
        <strain evidence="2">JCM 3091</strain>
    </source>
</reference>
<sequence>MTAPLPQQRLAETLAGEHAAIYAYGALGVRLPAAQAAVARRAEAAHRDRRDALLLRLDSDGGNPPAARPAYALPFAVADAAAARRLAVHVEERTAGLWRAALGVTEGPARQLALTGLTESALWAARWRRYSGQAPSTVVFPGRPAG</sequence>
<dbReference type="Gene3D" id="1.20.1260.10">
    <property type="match status" value="1"/>
</dbReference>
<protein>
    <recommendedName>
        <fullName evidence="1">DUF4439 domain-containing protein</fullName>
    </recommendedName>
</protein>
<keyword evidence="3" id="KW-1185">Reference proteome</keyword>
<name>A0A8J3FHZ3_9ACTN</name>
<gene>
    <name evidence="2" type="ORF">GCM10010124_20520</name>
</gene>
<reference evidence="2" key="2">
    <citation type="submission" date="2020-09" db="EMBL/GenBank/DDBJ databases">
        <authorList>
            <person name="Sun Q."/>
            <person name="Ohkuma M."/>
        </authorList>
    </citation>
    <scope>NUCLEOTIDE SEQUENCE</scope>
    <source>
        <strain evidence="2">JCM 3091</strain>
    </source>
</reference>
<organism evidence="2 3">
    <name type="scientific">Pilimelia terevasa</name>
    <dbReference type="NCBI Taxonomy" id="53372"/>
    <lineage>
        <taxon>Bacteria</taxon>
        <taxon>Bacillati</taxon>
        <taxon>Actinomycetota</taxon>
        <taxon>Actinomycetes</taxon>
        <taxon>Micromonosporales</taxon>
        <taxon>Micromonosporaceae</taxon>
        <taxon>Pilimelia</taxon>
    </lineage>
</organism>
<evidence type="ECO:0000313" key="2">
    <source>
        <dbReference type="EMBL" id="GGK27844.1"/>
    </source>
</evidence>
<evidence type="ECO:0000259" key="1">
    <source>
        <dbReference type="Pfam" id="PF14530"/>
    </source>
</evidence>
<proteinExistence type="predicted"/>
<dbReference type="AlphaFoldDB" id="A0A8J3FHZ3"/>
<feature type="domain" description="DUF4439" evidence="1">
    <location>
        <begin position="10"/>
        <end position="144"/>
    </location>
</feature>
<dbReference type="InterPro" id="IPR029447">
    <property type="entry name" value="DUF4439"/>
</dbReference>